<accession>A0ACC2I6V1</accession>
<comment type="caution">
    <text evidence="1">The sequence shown here is derived from an EMBL/GenBank/DDBJ whole genome shotgun (WGS) entry which is preliminary data.</text>
</comment>
<sequence>MRLQGQTNLDIDVGYLEYWESSCTQQHGNICKPLPMEDRQPHSIPHWVIDTVKGCLVPGNSVSRYIALSYVWHSANESANLSATERLMLTEESFFEFQKPGFLRDILAKRLPHAIKDAIVLVQRYGERYLWVDCLCIVQNSQAKLDQIDNMGEIYSGAHFTILAATTSGRLNTEKYSRRHSTYQTEPGFELYDKLFKSKWASRGWTFQEHMLSKRAIIFLDGLTFWSCQKCAWDRDNLTPSNSSSSEFVRLYHETAQRLLSNQQPNFSTYIEVITLYNCRDLTYPQDALPAISGVLSTLARSFHGGFISGLPCETLDVALLWQPFSVARRRVAEEGENIAIRSHLPSWSWCGWQCPIDPFYLRSRVDFVERDTAKVYTATWQTHKLVTWYALSEDMKQSWCVEMANTSSTRKTPIAYASHVDSGKERPIQKDSHCFGQKEVQDIKCADASDTAASCESLGRSSSISQHHRIYPFLTCTTTVASLCIRKVFRWQQYDWGEDGPPVGAVFHKPLLELLQFNQIPKPSEMCHLICLGDSTGRPAGVLRRMNSDPAEPGDLIKLVAISTGTVEKKDLQSYHGDRGPLQHELMQSDIDKTWTTEESELLKEVENYGTEGSSGWEYHFYNVLWVECKNGIMYRRAAGRVPKVIWEENCTEPTKIVLG</sequence>
<evidence type="ECO:0000313" key="2">
    <source>
        <dbReference type="Proteomes" id="UP001153331"/>
    </source>
</evidence>
<protein>
    <submittedName>
        <fullName evidence="1">Uncharacterized protein</fullName>
    </submittedName>
</protein>
<name>A0ACC2I6V1_9PLEO</name>
<keyword evidence="2" id="KW-1185">Reference proteome</keyword>
<organism evidence="1 2">
    <name type="scientific">Boeremia exigua</name>
    <dbReference type="NCBI Taxonomy" id="749465"/>
    <lineage>
        <taxon>Eukaryota</taxon>
        <taxon>Fungi</taxon>
        <taxon>Dikarya</taxon>
        <taxon>Ascomycota</taxon>
        <taxon>Pezizomycotina</taxon>
        <taxon>Dothideomycetes</taxon>
        <taxon>Pleosporomycetidae</taxon>
        <taxon>Pleosporales</taxon>
        <taxon>Pleosporineae</taxon>
        <taxon>Didymellaceae</taxon>
        <taxon>Boeremia</taxon>
    </lineage>
</organism>
<evidence type="ECO:0000313" key="1">
    <source>
        <dbReference type="EMBL" id="KAJ8110841.1"/>
    </source>
</evidence>
<gene>
    <name evidence="1" type="ORF">OPT61_g6421</name>
</gene>
<proteinExistence type="predicted"/>
<dbReference type="Proteomes" id="UP001153331">
    <property type="component" value="Unassembled WGS sequence"/>
</dbReference>
<dbReference type="EMBL" id="JAPHNI010000461">
    <property type="protein sequence ID" value="KAJ8110841.1"/>
    <property type="molecule type" value="Genomic_DNA"/>
</dbReference>
<reference evidence="1" key="1">
    <citation type="submission" date="2022-11" db="EMBL/GenBank/DDBJ databases">
        <title>Genome Sequence of Boeremia exigua.</title>
        <authorList>
            <person name="Buettner E."/>
        </authorList>
    </citation>
    <scope>NUCLEOTIDE SEQUENCE</scope>
    <source>
        <strain evidence="1">CU02</strain>
    </source>
</reference>